<dbReference type="Proteomes" id="UP001230005">
    <property type="component" value="Unassembled WGS sequence"/>
</dbReference>
<comment type="caution">
    <text evidence="2">The sequence shown here is derived from an EMBL/GenBank/DDBJ whole genome shotgun (WGS) entry which is preliminary data.</text>
</comment>
<evidence type="ECO:0000313" key="2">
    <source>
        <dbReference type="EMBL" id="MDQ0256420.1"/>
    </source>
</evidence>
<feature type="compositionally biased region" description="Basic and acidic residues" evidence="1">
    <location>
        <begin position="18"/>
        <end position="42"/>
    </location>
</feature>
<dbReference type="EMBL" id="JAUSUG010000016">
    <property type="protein sequence ID" value="MDQ0256420.1"/>
    <property type="molecule type" value="Genomic_DNA"/>
</dbReference>
<gene>
    <name evidence="2" type="ORF">J2S74_003840</name>
</gene>
<keyword evidence="3" id="KW-1185">Reference proteome</keyword>
<feature type="region of interest" description="Disordered" evidence="1">
    <location>
        <begin position="18"/>
        <end position="49"/>
    </location>
</feature>
<protein>
    <submittedName>
        <fullName evidence="2">Uncharacterized protein</fullName>
    </submittedName>
</protein>
<accession>A0ABU0A237</accession>
<reference evidence="2 3" key="1">
    <citation type="submission" date="2023-07" db="EMBL/GenBank/DDBJ databases">
        <title>Genomic Encyclopedia of Type Strains, Phase IV (KMG-IV): sequencing the most valuable type-strain genomes for metagenomic binning, comparative biology and taxonomic classification.</title>
        <authorList>
            <person name="Goeker M."/>
        </authorList>
    </citation>
    <scope>NUCLEOTIDE SEQUENCE [LARGE SCALE GENOMIC DNA]</scope>
    <source>
        <strain evidence="2 3">DSM 9768</strain>
    </source>
</reference>
<evidence type="ECO:0000313" key="3">
    <source>
        <dbReference type="Proteomes" id="UP001230005"/>
    </source>
</evidence>
<sequence>MKDQDWITWQKKVIFDEYAKPSLEKDEQGDEKKEDSNNRNESVRMNPPL</sequence>
<dbReference type="RefSeq" id="WP_307328507.1">
    <property type="nucleotide sequence ID" value="NZ_JAUSUG010000016.1"/>
</dbReference>
<name>A0ABU0A237_9BACI</name>
<evidence type="ECO:0000256" key="1">
    <source>
        <dbReference type="SAM" id="MobiDB-lite"/>
    </source>
</evidence>
<organism evidence="2 3">
    <name type="scientific">Evansella vedderi</name>
    <dbReference type="NCBI Taxonomy" id="38282"/>
    <lineage>
        <taxon>Bacteria</taxon>
        <taxon>Bacillati</taxon>
        <taxon>Bacillota</taxon>
        <taxon>Bacilli</taxon>
        <taxon>Bacillales</taxon>
        <taxon>Bacillaceae</taxon>
        <taxon>Evansella</taxon>
    </lineage>
</organism>
<proteinExistence type="predicted"/>